<gene>
    <name evidence="1" type="ORF">NCTC13043_00062</name>
</gene>
<dbReference type="RefSeq" id="WP_115082622.1">
    <property type="nucleotide sequence ID" value="NZ_CAJPLF010000082.1"/>
</dbReference>
<sequence>MKKLRFLILSIVLFITLGVMGEEGVLLQLKNGSIVGFAFSDKPTMLIGSALEIRAKKTVVSYDYNEVKRVYWGEVQPNSISSAKDNVNSDVIFRINSNSLSVFGLSKGERVSIYDTTGRLITTAISTKDNETLNLSLKTSNGIYIARTKSGISFKFTL</sequence>
<reference evidence="1 2" key="1">
    <citation type="submission" date="2018-06" db="EMBL/GenBank/DDBJ databases">
        <authorList>
            <consortium name="Pathogen Informatics"/>
            <person name="Doyle S."/>
        </authorList>
    </citation>
    <scope>NUCLEOTIDE SEQUENCE [LARGE SCALE GENOMIC DNA]</scope>
    <source>
        <strain evidence="1 2">NCTC13043</strain>
    </source>
</reference>
<dbReference type="InterPro" id="IPR026444">
    <property type="entry name" value="Secre_tail"/>
</dbReference>
<proteinExistence type="predicted"/>
<dbReference type="GeneID" id="78569813"/>
<name>A0A379EXT9_9BACT</name>
<organism evidence="1 2">
    <name type="scientific">Prevotella pallens</name>
    <dbReference type="NCBI Taxonomy" id="60133"/>
    <lineage>
        <taxon>Bacteria</taxon>
        <taxon>Pseudomonadati</taxon>
        <taxon>Bacteroidota</taxon>
        <taxon>Bacteroidia</taxon>
        <taxon>Bacteroidales</taxon>
        <taxon>Prevotellaceae</taxon>
        <taxon>Prevotella</taxon>
    </lineage>
</organism>
<dbReference type="OrthoDB" id="1079644at2"/>
<dbReference type="EMBL" id="UGTP01000001">
    <property type="protein sequence ID" value="SUC11219.1"/>
    <property type="molecule type" value="Genomic_DNA"/>
</dbReference>
<evidence type="ECO:0000313" key="1">
    <source>
        <dbReference type="EMBL" id="SUC11219.1"/>
    </source>
</evidence>
<evidence type="ECO:0000313" key="2">
    <source>
        <dbReference type="Proteomes" id="UP000254235"/>
    </source>
</evidence>
<dbReference type="Proteomes" id="UP000254235">
    <property type="component" value="Unassembled WGS sequence"/>
</dbReference>
<dbReference type="NCBIfam" id="TIGR04183">
    <property type="entry name" value="Por_Secre_tail"/>
    <property type="match status" value="1"/>
</dbReference>
<accession>A0A379EXT9</accession>
<dbReference type="AlphaFoldDB" id="A0A379EXT9"/>
<dbReference type="NCBIfam" id="NF033708">
    <property type="entry name" value="T9SS_Cterm_ChiA"/>
    <property type="match status" value="1"/>
</dbReference>
<protein>
    <submittedName>
        <fullName evidence="1">Por secretion system C-terminal sorting domain</fullName>
    </submittedName>
</protein>